<keyword evidence="2" id="KW-1185">Reference proteome</keyword>
<name>A0AAV4S5M9_CAEEX</name>
<protein>
    <recommendedName>
        <fullName evidence="3">Maturase K</fullName>
    </recommendedName>
</protein>
<gene>
    <name evidence="1" type="ORF">CEXT_537221</name>
</gene>
<comment type="caution">
    <text evidence="1">The sequence shown here is derived from an EMBL/GenBank/DDBJ whole genome shotgun (WGS) entry which is preliminary data.</text>
</comment>
<accession>A0AAV4S5M9</accession>
<sequence length="116" mass="13228">MECVGVGPLPCVSRRRQGQSWPLRPRASSFLEENPHSFLMPPSSFTKIRGLLMEGPCEFFRGCLSCFDVSLRRISPVSQVVFQEYLRIFHSPQWISLGRKIKYEPILSMLGLPVAD</sequence>
<proteinExistence type="predicted"/>
<evidence type="ECO:0000313" key="1">
    <source>
        <dbReference type="EMBL" id="GIY27348.1"/>
    </source>
</evidence>
<dbReference type="EMBL" id="BPLR01008807">
    <property type="protein sequence ID" value="GIY27348.1"/>
    <property type="molecule type" value="Genomic_DNA"/>
</dbReference>
<dbReference type="Proteomes" id="UP001054945">
    <property type="component" value="Unassembled WGS sequence"/>
</dbReference>
<evidence type="ECO:0000313" key="2">
    <source>
        <dbReference type="Proteomes" id="UP001054945"/>
    </source>
</evidence>
<organism evidence="1 2">
    <name type="scientific">Caerostris extrusa</name>
    <name type="common">Bark spider</name>
    <name type="synonym">Caerostris bankana</name>
    <dbReference type="NCBI Taxonomy" id="172846"/>
    <lineage>
        <taxon>Eukaryota</taxon>
        <taxon>Metazoa</taxon>
        <taxon>Ecdysozoa</taxon>
        <taxon>Arthropoda</taxon>
        <taxon>Chelicerata</taxon>
        <taxon>Arachnida</taxon>
        <taxon>Araneae</taxon>
        <taxon>Araneomorphae</taxon>
        <taxon>Entelegynae</taxon>
        <taxon>Araneoidea</taxon>
        <taxon>Araneidae</taxon>
        <taxon>Caerostris</taxon>
    </lineage>
</organism>
<reference evidence="1 2" key="1">
    <citation type="submission" date="2021-06" db="EMBL/GenBank/DDBJ databases">
        <title>Caerostris extrusa draft genome.</title>
        <authorList>
            <person name="Kono N."/>
            <person name="Arakawa K."/>
        </authorList>
    </citation>
    <scope>NUCLEOTIDE SEQUENCE [LARGE SCALE GENOMIC DNA]</scope>
</reference>
<evidence type="ECO:0008006" key="3">
    <source>
        <dbReference type="Google" id="ProtNLM"/>
    </source>
</evidence>
<dbReference type="AlphaFoldDB" id="A0AAV4S5M9"/>